<evidence type="ECO:0000313" key="5">
    <source>
        <dbReference type="Proteomes" id="UP001499979"/>
    </source>
</evidence>
<keyword evidence="5" id="KW-1185">Reference proteome</keyword>
<dbReference type="Pfam" id="PF00107">
    <property type="entry name" value="ADH_zinc_N"/>
    <property type="match status" value="1"/>
</dbReference>
<evidence type="ECO:0000256" key="2">
    <source>
        <dbReference type="ARBA" id="ARBA00023002"/>
    </source>
</evidence>
<organism evidence="4 5">
    <name type="scientific">Nocardioides aquiterrae</name>
    <dbReference type="NCBI Taxonomy" id="203799"/>
    <lineage>
        <taxon>Bacteria</taxon>
        <taxon>Bacillati</taxon>
        <taxon>Actinomycetota</taxon>
        <taxon>Actinomycetes</taxon>
        <taxon>Propionibacteriales</taxon>
        <taxon>Nocardioidaceae</taxon>
        <taxon>Nocardioides</taxon>
    </lineage>
</organism>
<dbReference type="InterPro" id="IPR013149">
    <property type="entry name" value="ADH-like_C"/>
</dbReference>
<dbReference type="SUPFAM" id="SSF51735">
    <property type="entry name" value="NAD(P)-binding Rossmann-fold domains"/>
    <property type="match status" value="1"/>
</dbReference>
<evidence type="ECO:0000256" key="1">
    <source>
        <dbReference type="ARBA" id="ARBA00001947"/>
    </source>
</evidence>
<dbReference type="PANTHER" id="PTHR43401:SF5">
    <property type="entry name" value="ALCOHOL DEHYDROGENASE-RELATED"/>
    <property type="match status" value="1"/>
</dbReference>
<dbReference type="Proteomes" id="UP001499979">
    <property type="component" value="Unassembled WGS sequence"/>
</dbReference>
<feature type="domain" description="Enoyl reductase (ER)" evidence="3">
    <location>
        <begin position="13"/>
        <end position="367"/>
    </location>
</feature>
<dbReference type="SMART" id="SM00829">
    <property type="entry name" value="PKS_ER"/>
    <property type="match status" value="1"/>
</dbReference>
<dbReference type="Pfam" id="PF08240">
    <property type="entry name" value="ADH_N"/>
    <property type="match status" value="1"/>
</dbReference>
<accession>A0ABN1UDX4</accession>
<gene>
    <name evidence="4" type="ORF">GCM10009606_15130</name>
</gene>
<dbReference type="Gene3D" id="3.90.180.10">
    <property type="entry name" value="Medium-chain alcohol dehydrogenases, catalytic domain"/>
    <property type="match status" value="1"/>
</dbReference>
<dbReference type="SUPFAM" id="SSF50129">
    <property type="entry name" value="GroES-like"/>
    <property type="match status" value="1"/>
</dbReference>
<dbReference type="InterPro" id="IPR011032">
    <property type="entry name" value="GroES-like_sf"/>
</dbReference>
<dbReference type="PANTHER" id="PTHR43401">
    <property type="entry name" value="L-THREONINE 3-DEHYDROGENASE"/>
    <property type="match status" value="1"/>
</dbReference>
<protein>
    <submittedName>
        <fullName evidence="4">Alcohol dehydrogenase catalytic domain-containing protein</fullName>
    </submittedName>
</protein>
<dbReference type="EMBL" id="BAAAJE010000006">
    <property type="protein sequence ID" value="GAA1135914.1"/>
    <property type="molecule type" value="Genomic_DNA"/>
</dbReference>
<proteinExistence type="predicted"/>
<keyword evidence="2" id="KW-0560">Oxidoreductase</keyword>
<dbReference type="InterPro" id="IPR050129">
    <property type="entry name" value="Zn_alcohol_dh"/>
</dbReference>
<reference evidence="4 5" key="1">
    <citation type="journal article" date="2019" name="Int. J. Syst. Evol. Microbiol.">
        <title>The Global Catalogue of Microorganisms (GCM) 10K type strain sequencing project: providing services to taxonomists for standard genome sequencing and annotation.</title>
        <authorList>
            <consortium name="The Broad Institute Genomics Platform"/>
            <consortium name="The Broad Institute Genome Sequencing Center for Infectious Disease"/>
            <person name="Wu L."/>
            <person name="Ma J."/>
        </authorList>
    </citation>
    <scope>NUCLEOTIDE SEQUENCE [LARGE SCALE GENOMIC DNA]</scope>
    <source>
        <strain evidence="4 5">JCM 11813</strain>
    </source>
</reference>
<comment type="cofactor">
    <cofactor evidence="1">
        <name>Zn(2+)</name>
        <dbReference type="ChEBI" id="CHEBI:29105"/>
    </cofactor>
</comment>
<evidence type="ECO:0000259" key="3">
    <source>
        <dbReference type="SMART" id="SM00829"/>
    </source>
</evidence>
<dbReference type="InterPro" id="IPR020843">
    <property type="entry name" value="ER"/>
</dbReference>
<name>A0ABN1UDX4_9ACTN</name>
<sequence length="371" mass="39795">MTTMRAARLHEVGGAFQIDEVPMPVPGELDVVVRVEAAHIVPNLRNVINTYPSQKPFLPLPELPAIFGMDSAGVITEVGARVRNLKPGDRVYINPGLDTGDSWAARNGEPMNDPAYTFEGYFGFGPDSAVIHKDYPYGGLGQYVKAPVKNIVCIPDNVSFDHAARFGYLGTSYSGLRKGDVRAGSSVLIHGATGTLGVNAVLLALAMGATQIFGVARDEGRLERLRQIDPSRIQVLSYGDRDVSEWVREHTDGRGVDVFLDATSSSATADVTMAGIWALRRGGRMVSIGAMPEDLPVPMYRLMTLHISLLGSLWFTTAEGEDMARMAGAGTLDLSHLTARHFTLDEANAAVEAAATDSGGGFTSVVVRPHE</sequence>
<dbReference type="InterPro" id="IPR036291">
    <property type="entry name" value="NAD(P)-bd_dom_sf"/>
</dbReference>
<comment type="caution">
    <text evidence="4">The sequence shown here is derived from an EMBL/GenBank/DDBJ whole genome shotgun (WGS) entry which is preliminary data.</text>
</comment>
<dbReference type="InterPro" id="IPR013154">
    <property type="entry name" value="ADH-like_N"/>
</dbReference>
<evidence type="ECO:0000313" key="4">
    <source>
        <dbReference type="EMBL" id="GAA1135914.1"/>
    </source>
</evidence>